<feature type="transmembrane region" description="Helical" evidence="2">
    <location>
        <begin position="430"/>
        <end position="449"/>
    </location>
</feature>
<feature type="transmembrane region" description="Helical" evidence="2">
    <location>
        <begin position="385"/>
        <end position="404"/>
    </location>
</feature>
<dbReference type="SUPFAM" id="SSF46565">
    <property type="entry name" value="Chaperone J-domain"/>
    <property type="match status" value="1"/>
</dbReference>
<feature type="transmembrane region" description="Helical" evidence="2">
    <location>
        <begin position="916"/>
        <end position="938"/>
    </location>
</feature>
<feature type="transmembrane region" description="Helical" evidence="2">
    <location>
        <begin position="266"/>
        <end position="291"/>
    </location>
</feature>
<dbReference type="OrthoDB" id="10250354at2759"/>
<sequence>MVQQRARFGGVLQNLRDAAPLRTRAHVAPPRVCVAPPRACVAPLMPSSGRFSNGSSYTYDDNEPSALTSHRTTGGRGPLSSMAHSVSSHWEVPEESSEEEIKHSWSASLKFYQSIISFILETGVLSAAAAVIPIIFIFVLSQTANSTTTKYFGPHRSILPSLIAESSNASIAVVPAANQYRDTFYNDSKTGVSTSLQLATIGYWIGVMFPNYVRSLILFPQTNRFGNILCFTLCLILTVVTSLLHLNEKEYQTMNGHASESDPTKGINGGIILFGVPTMFAVAFAGSGFYLSKDPRSITMCYLYLFSLQLVEVTQLEQQQIQAAASNPLNLKDKVRIVFSETCMLVFIISEASALFISTAFWMLMNANPAPPGSTSIPHRQTVNNFFVMLVGECIITDGIIAALSRRLGTRFKVDLAASWEHMKKTKRSFLFAIFLTISFNSFICLAPVGTTLCFTMRIEVATPPGTVTGTSLWSNVSHPVEGYMDNWVMTSCPAFPENITDFVRVGQKFQDEIKSAYKKKSLAMHPDKLAQQGRELTDEDRAQFIKVKDAYETLMNPKTRAVYDSLGEKGYGWYNDPMSIDRKELFHNFCTSSLCDRTKILGFFLFFFLIITLPPIFFCLRADGNVSAIPFSAILTPLWLFDVFIFVMHIKSIMLPTVEPPEDDPTWVDPFPRSVRIFDFLIFLSFALFVILGVGKLDGWDDLPFGVIFTPYFIYESLKFFTNIKQAFLGVISIEEIELMYKKSVFEMTSEERAEVDAIFTVIAPAASAEYRAGLKKKSDARSKVAWSLMRTMVSIFILLELEEDIDWSYWAIFTPFWTLACCACCTNCGTAISTGSQLSKLDEEDEEMAGAGYGTMGDEGERLEKMTDAEKEELKAILNNESQESLGNCCSIFFSAGFIALIVGKFAGADYSSLWILFPFLLFMGILFCCFCYCICGANEEAFKEAEKDNFGAGGGPPFGGYAGAAPAANVPEPTLDELKGKNVDEMKVKEMK</sequence>
<evidence type="ECO:0000256" key="1">
    <source>
        <dbReference type="SAM" id="MobiDB-lite"/>
    </source>
</evidence>
<dbReference type="Gene3D" id="1.10.287.110">
    <property type="entry name" value="DnaJ domain"/>
    <property type="match status" value="1"/>
</dbReference>
<feature type="region of interest" description="Disordered" evidence="1">
    <location>
        <begin position="60"/>
        <end position="83"/>
    </location>
</feature>
<feature type="transmembrane region" description="Helical" evidence="2">
    <location>
        <begin position="118"/>
        <end position="140"/>
    </location>
</feature>
<evidence type="ECO:0000259" key="3">
    <source>
        <dbReference type="PROSITE" id="PS50076"/>
    </source>
</evidence>
<feature type="transmembrane region" description="Helical" evidence="2">
    <location>
        <begin position="887"/>
        <end position="910"/>
    </location>
</feature>
<dbReference type="InterPro" id="IPR052276">
    <property type="entry name" value="Diphthamide-biosynth_chaperone"/>
</dbReference>
<evidence type="ECO:0000313" key="5">
    <source>
        <dbReference type="Proteomes" id="UP001165082"/>
    </source>
</evidence>
<dbReference type="Proteomes" id="UP001165082">
    <property type="component" value="Unassembled WGS sequence"/>
</dbReference>
<name>A0A9W7A6S9_9STRA</name>
<feature type="compositionally biased region" description="Polar residues" evidence="1">
    <location>
        <begin position="60"/>
        <end position="72"/>
    </location>
</feature>
<dbReference type="InterPro" id="IPR018253">
    <property type="entry name" value="DnaJ_domain_CS"/>
</dbReference>
<feature type="region of interest" description="Disordered" evidence="1">
    <location>
        <begin position="966"/>
        <end position="995"/>
    </location>
</feature>
<keyword evidence="5" id="KW-1185">Reference proteome</keyword>
<dbReference type="Pfam" id="PF00226">
    <property type="entry name" value="DnaJ"/>
    <property type="match status" value="1"/>
</dbReference>
<evidence type="ECO:0000256" key="2">
    <source>
        <dbReference type="SAM" id="Phobius"/>
    </source>
</evidence>
<dbReference type="PANTHER" id="PTHR44240">
    <property type="entry name" value="DNAJ DOMAIN (PROKARYOTIC HEAT SHOCK PROTEIN)-RELATED"/>
    <property type="match status" value="1"/>
</dbReference>
<comment type="caution">
    <text evidence="4">The sequence shown here is derived from an EMBL/GenBank/DDBJ whole genome shotgun (WGS) entry which is preliminary data.</text>
</comment>
<feature type="transmembrane region" description="Helical" evidence="2">
    <location>
        <begin position="676"/>
        <end position="696"/>
    </location>
</feature>
<dbReference type="PANTHER" id="PTHR44240:SF10">
    <property type="entry name" value="J DOMAIN-CONTAINING PROTEIN"/>
    <property type="match status" value="1"/>
</dbReference>
<feature type="transmembrane region" description="Helical" evidence="2">
    <location>
        <begin position="601"/>
        <end position="621"/>
    </location>
</feature>
<feature type="transmembrane region" description="Helical" evidence="2">
    <location>
        <begin position="633"/>
        <end position="656"/>
    </location>
</feature>
<feature type="non-terminal residue" evidence="4">
    <location>
        <position position="995"/>
    </location>
</feature>
<dbReference type="InterPro" id="IPR001623">
    <property type="entry name" value="DnaJ_domain"/>
</dbReference>
<gene>
    <name evidence="4" type="ORF">TrRE_jg1012</name>
</gene>
<dbReference type="InterPro" id="IPR036869">
    <property type="entry name" value="J_dom_sf"/>
</dbReference>
<dbReference type="AlphaFoldDB" id="A0A9W7A6S9"/>
<reference evidence="4" key="1">
    <citation type="submission" date="2022-07" db="EMBL/GenBank/DDBJ databases">
        <title>Genome analysis of Parmales, a sister group of diatoms, reveals the evolutionary specialization of diatoms from phago-mixotrophs to photoautotrophs.</title>
        <authorList>
            <person name="Ban H."/>
            <person name="Sato S."/>
            <person name="Yoshikawa S."/>
            <person name="Kazumasa Y."/>
            <person name="Nakamura Y."/>
            <person name="Ichinomiya M."/>
            <person name="Saitoh K."/>
            <person name="Sato N."/>
            <person name="Blanc-Mathieu R."/>
            <person name="Endo H."/>
            <person name="Kuwata A."/>
            <person name="Ogata H."/>
        </authorList>
    </citation>
    <scope>NUCLEOTIDE SEQUENCE</scope>
</reference>
<keyword evidence="2" id="KW-1133">Transmembrane helix</keyword>
<dbReference type="PROSITE" id="PS00636">
    <property type="entry name" value="DNAJ_1"/>
    <property type="match status" value="1"/>
</dbReference>
<feature type="transmembrane region" description="Helical" evidence="2">
    <location>
        <begin position="225"/>
        <end position="246"/>
    </location>
</feature>
<dbReference type="CDD" id="cd06257">
    <property type="entry name" value="DnaJ"/>
    <property type="match status" value="1"/>
</dbReference>
<keyword evidence="2" id="KW-0812">Transmembrane</keyword>
<feature type="domain" description="J" evidence="3">
    <location>
        <begin position="486"/>
        <end position="568"/>
    </location>
</feature>
<organism evidence="4 5">
    <name type="scientific">Triparma retinervis</name>
    <dbReference type="NCBI Taxonomy" id="2557542"/>
    <lineage>
        <taxon>Eukaryota</taxon>
        <taxon>Sar</taxon>
        <taxon>Stramenopiles</taxon>
        <taxon>Ochrophyta</taxon>
        <taxon>Bolidophyceae</taxon>
        <taxon>Parmales</taxon>
        <taxon>Triparmaceae</taxon>
        <taxon>Triparma</taxon>
    </lineage>
</organism>
<keyword evidence="2" id="KW-0472">Membrane</keyword>
<dbReference type="PROSITE" id="PS50076">
    <property type="entry name" value="DNAJ_2"/>
    <property type="match status" value="1"/>
</dbReference>
<feature type="compositionally biased region" description="Basic and acidic residues" evidence="1">
    <location>
        <begin position="979"/>
        <end position="995"/>
    </location>
</feature>
<protein>
    <recommendedName>
        <fullName evidence="3">J domain-containing protein</fullName>
    </recommendedName>
</protein>
<evidence type="ECO:0000313" key="4">
    <source>
        <dbReference type="EMBL" id="GMH63713.1"/>
    </source>
</evidence>
<feature type="transmembrane region" description="Helical" evidence="2">
    <location>
        <begin position="342"/>
        <end position="365"/>
    </location>
</feature>
<proteinExistence type="predicted"/>
<dbReference type="EMBL" id="BRXZ01001149">
    <property type="protein sequence ID" value="GMH63713.1"/>
    <property type="molecule type" value="Genomic_DNA"/>
</dbReference>
<accession>A0A9W7A6S9</accession>
<feature type="transmembrane region" description="Helical" evidence="2">
    <location>
        <begin position="194"/>
        <end position="213"/>
    </location>
</feature>